<dbReference type="Gene3D" id="2.60.220.50">
    <property type="match status" value="1"/>
</dbReference>
<dbReference type="Proteomes" id="UP000076420">
    <property type="component" value="Unassembled WGS sequence"/>
</dbReference>
<dbReference type="AlphaFoldDB" id="A0A2C9L5Q5"/>
<dbReference type="VEuPathDB" id="VectorBase:BGLB027326"/>
<dbReference type="STRING" id="6526.A0A2C9L5Q5"/>
<evidence type="ECO:0000313" key="3">
    <source>
        <dbReference type="Proteomes" id="UP000076420"/>
    </source>
</evidence>
<dbReference type="VEuPathDB" id="VectorBase:BGLAX_047779"/>
<dbReference type="KEGG" id="bgt:106069038"/>
<evidence type="ECO:0000313" key="2">
    <source>
        <dbReference type="EnsemblMetazoa" id="BGLB027326-PA"/>
    </source>
</evidence>
<dbReference type="InterPro" id="IPR046338">
    <property type="entry name" value="GAIN_dom_sf"/>
</dbReference>
<name>A0A2C9L5Q5_BIOGL</name>
<feature type="compositionally biased region" description="Basic and acidic residues" evidence="1">
    <location>
        <begin position="109"/>
        <end position="135"/>
    </location>
</feature>
<proteinExistence type="predicted"/>
<evidence type="ECO:0000256" key="1">
    <source>
        <dbReference type="SAM" id="MobiDB-lite"/>
    </source>
</evidence>
<accession>A0A2C9L5Q5</accession>
<sequence length="185" mass="20757">MSPDDKVRSASTLLVAMENATLSMVEEIKEPKVITTKTDNIDLRLEAVDVTKMEQQELVYESNSDFATVSIPKETLVNQSEGSLAKAVFITHYSMSSLLGGMSKKKTKEKNLSHDDDHKSKEESNNEETDNKNGENEVEEIQSRPRIASYILSASLGKDGHSRKLPKPITFTMRLTEVLYIIHKL</sequence>
<organism evidence="2 3">
    <name type="scientific">Biomphalaria glabrata</name>
    <name type="common">Bloodfluke planorb</name>
    <name type="synonym">Freshwater snail</name>
    <dbReference type="NCBI Taxonomy" id="6526"/>
    <lineage>
        <taxon>Eukaryota</taxon>
        <taxon>Metazoa</taxon>
        <taxon>Spiralia</taxon>
        <taxon>Lophotrochozoa</taxon>
        <taxon>Mollusca</taxon>
        <taxon>Gastropoda</taxon>
        <taxon>Heterobranchia</taxon>
        <taxon>Euthyneura</taxon>
        <taxon>Panpulmonata</taxon>
        <taxon>Hygrophila</taxon>
        <taxon>Lymnaeoidea</taxon>
        <taxon>Planorbidae</taxon>
        <taxon>Biomphalaria</taxon>
    </lineage>
</organism>
<dbReference type="EnsemblMetazoa" id="BGLB027326-RA">
    <property type="protein sequence ID" value="BGLB027326-PA"/>
    <property type="gene ID" value="BGLB027326"/>
</dbReference>
<feature type="region of interest" description="Disordered" evidence="1">
    <location>
        <begin position="102"/>
        <end position="142"/>
    </location>
</feature>
<protein>
    <submittedName>
        <fullName evidence="2">Uncharacterized protein</fullName>
    </submittedName>
</protein>
<gene>
    <name evidence="2" type="primary">106069038</name>
</gene>
<reference evidence="2" key="1">
    <citation type="submission" date="2020-05" db="UniProtKB">
        <authorList>
            <consortium name="EnsemblMetazoa"/>
        </authorList>
    </citation>
    <scope>IDENTIFICATION</scope>
    <source>
        <strain evidence="2">BB02</strain>
    </source>
</reference>